<keyword evidence="3" id="KW-0929">Antimicrobial</keyword>
<sequence>LLRLYSPLVMFATRRVLLCLLVIYLLAQPIHSSWLKKTYKKLENSTKKRIAEGIAIAIKGGSRRRRFIADLQIGPRANVDHSYDAEFVQN</sequence>
<name>A0A183U1F1_TOXCA</name>
<evidence type="ECO:0000313" key="4">
    <source>
        <dbReference type="Proteomes" id="UP000050794"/>
    </source>
</evidence>
<dbReference type="GO" id="GO:0019731">
    <property type="term" value="P:antibacterial humoral response"/>
    <property type="evidence" value="ECO:0007669"/>
    <property type="project" value="InterPro"/>
</dbReference>
<dbReference type="Proteomes" id="UP000050794">
    <property type="component" value="Unassembled WGS sequence"/>
</dbReference>
<dbReference type="InterPro" id="IPR000875">
    <property type="entry name" value="CecC-like"/>
</dbReference>
<organism evidence="4 5">
    <name type="scientific">Toxocara canis</name>
    <name type="common">Canine roundworm</name>
    <dbReference type="NCBI Taxonomy" id="6265"/>
    <lineage>
        <taxon>Eukaryota</taxon>
        <taxon>Metazoa</taxon>
        <taxon>Ecdysozoa</taxon>
        <taxon>Nematoda</taxon>
        <taxon>Chromadorea</taxon>
        <taxon>Rhabditida</taxon>
        <taxon>Spirurina</taxon>
        <taxon>Ascaridomorpha</taxon>
        <taxon>Ascaridoidea</taxon>
        <taxon>Toxocaridae</taxon>
        <taxon>Toxocara</taxon>
    </lineage>
</organism>
<evidence type="ECO:0000313" key="5">
    <source>
        <dbReference type="WBParaSite" id="TCNE_0000232101-mRNA-1"/>
    </source>
</evidence>
<keyword evidence="4" id="KW-1185">Reference proteome</keyword>
<evidence type="ECO:0000256" key="2">
    <source>
        <dbReference type="ARBA" id="ARBA00022525"/>
    </source>
</evidence>
<reference evidence="5" key="1">
    <citation type="submission" date="2016-06" db="UniProtKB">
        <authorList>
            <consortium name="WormBaseParasite"/>
        </authorList>
    </citation>
    <scope>IDENTIFICATION</scope>
</reference>
<comment type="subcellular location">
    <subcellularLocation>
        <location evidence="1">Secreted</location>
    </subcellularLocation>
</comment>
<evidence type="ECO:0000256" key="1">
    <source>
        <dbReference type="ARBA" id="ARBA00004613"/>
    </source>
</evidence>
<evidence type="ECO:0000256" key="3">
    <source>
        <dbReference type="ARBA" id="ARBA00022529"/>
    </source>
</evidence>
<protein>
    <submittedName>
        <fullName evidence="5">Cecropin-P2</fullName>
    </submittedName>
</protein>
<proteinExistence type="predicted"/>
<dbReference type="AlphaFoldDB" id="A0A183U1F1"/>
<dbReference type="Pfam" id="PF00272">
    <property type="entry name" value="Cecropin"/>
    <property type="match status" value="1"/>
</dbReference>
<dbReference type="WBParaSite" id="TCNE_0000232101-mRNA-1">
    <property type="protein sequence ID" value="TCNE_0000232101-mRNA-1"/>
    <property type="gene ID" value="TCNE_0000232101"/>
</dbReference>
<dbReference type="GO" id="GO:0005576">
    <property type="term" value="C:extracellular region"/>
    <property type="evidence" value="ECO:0007669"/>
    <property type="project" value="UniProtKB-SubCell"/>
</dbReference>
<accession>A0A183U1F1</accession>
<keyword evidence="2" id="KW-0964">Secreted</keyword>